<protein>
    <submittedName>
        <fullName evidence="2">Fam-l protein</fullName>
    </submittedName>
</protein>
<sequence>MKKKIRLLFFIKICILIYWIYHFSYDRVMFNKLTCAKKNNGSKLRLTTYRVLAKYRQNKDSCILGLRKEIQYNKLHRKKDIHINDKEETGKKKTSNGCSLNNLGEYKQALKNKFNICETKKYSRLEKKIFKELDYVDFLKNSKTISDKVYKNIVLKKCGIKLALPLLLFFMLSISLTLDLFVGCGIVNELYRIMIVNYKDGWIQTLRNGIRASPFKKMFEGVIKLTNGNFSIVILKFFTTIIYFLSFFVLGITIMLGIVYYHKKVNKYEKIKFRKK</sequence>
<name>A0A1D3JHZ0_PLAMA</name>
<dbReference type="AlphaFoldDB" id="A0A1D3JHZ0"/>
<dbReference type="KEGG" id="pmal:PMUG01_00069700"/>
<gene>
    <name evidence="2" type="primary">PmUG01_00069700</name>
    <name evidence="2" type="ORF">PMUG01_00069700</name>
</gene>
<proteinExistence type="predicted"/>
<evidence type="ECO:0000313" key="3">
    <source>
        <dbReference type="Proteomes" id="UP000219813"/>
    </source>
</evidence>
<dbReference type="Pfam" id="PF12420">
    <property type="entry name" value="DUF3671"/>
    <property type="match status" value="1"/>
</dbReference>
<keyword evidence="1" id="KW-0472">Membrane</keyword>
<reference evidence="2 3" key="1">
    <citation type="submission" date="2016-06" db="EMBL/GenBank/DDBJ databases">
        <authorList>
            <consortium name="Pathogen Informatics"/>
        </authorList>
    </citation>
    <scope>NUCLEOTIDE SEQUENCE [LARGE SCALE GENOMIC DNA]</scope>
</reference>
<dbReference type="InterPro" id="IPR022139">
    <property type="entry name" value="Fam-L/Fam-M-like_plasmodium"/>
</dbReference>
<organism evidence="2 3">
    <name type="scientific">Plasmodium malariae</name>
    <dbReference type="NCBI Taxonomy" id="5858"/>
    <lineage>
        <taxon>Eukaryota</taxon>
        <taxon>Sar</taxon>
        <taxon>Alveolata</taxon>
        <taxon>Apicomplexa</taxon>
        <taxon>Aconoidasida</taxon>
        <taxon>Haemosporida</taxon>
        <taxon>Plasmodiidae</taxon>
        <taxon>Plasmodium</taxon>
        <taxon>Plasmodium (Plasmodium)</taxon>
    </lineage>
</organism>
<dbReference type="GeneID" id="39866163"/>
<feature type="transmembrane region" description="Helical" evidence="1">
    <location>
        <begin position="162"/>
        <end position="187"/>
    </location>
</feature>
<dbReference type="EMBL" id="FLRL01000035">
    <property type="protein sequence ID" value="SBT85938.1"/>
    <property type="molecule type" value="Genomic_DNA"/>
</dbReference>
<keyword evidence="1" id="KW-1133">Transmembrane helix</keyword>
<dbReference type="Proteomes" id="UP000219813">
    <property type="component" value="Unassembled WGS sequence"/>
</dbReference>
<feature type="transmembrane region" description="Helical" evidence="1">
    <location>
        <begin position="241"/>
        <end position="261"/>
    </location>
</feature>
<dbReference type="RefSeq" id="XP_028859204.1">
    <property type="nucleotide sequence ID" value="XM_029005955.1"/>
</dbReference>
<dbReference type="VEuPathDB" id="PlasmoDB:PmUG01_00069700"/>
<evidence type="ECO:0000256" key="1">
    <source>
        <dbReference type="SAM" id="Phobius"/>
    </source>
</evidence>
<keyword evidence="3" id="KW-1185">Reference proteome</keyword>
<evidence type="ECO:0000313" key="2">
    <source>
        <dbReference type="EMBL" id="SBT85938.1"/>
    </source>
</evidence>
<feature type="transmembrane region" description="Helical" evidence="1">
    <location>
        <begin position="7"/>
        <end position="25"/>
    </location>
</feature>
<keyword evidence="1" id="KW-0812">Transmembrane</keyword>
<accession>A0A1D3JHZ0</accession>